<dbReference type="GO" id="GO:0003677">
    <property type="term" value="F:DNA binding"/>
    <property type="evidence" value="ECO:0007669"/>
    <property type="project" value="UniProtKB-KW"/>
</dbReference>
<dbReference type="PANTHER" id="PTHR30408">
    <property type="entry name" value="TYPE-1 RESTRICTION ENZYME ECOKI SPECIFICITY PROTEIN"/>
    <property type="match status" value="1"/>
</dbReference>
<dbReference type="EMBL" id="BKAU01000002">
    <property type="protein sequence ID" value="GEP96756.1"/>
    <property type="molecule type" value="Genomic_DNA"/>
</dbReference>
<dbReference type="Pfam" id="PF01420">
    <property type="entry name" value="Methylase_S"/>
    <property type="match status" value="1"/>
</dbReference>
<accession>A0A512RM38</accession>
<evidence type="ECO:0000313" key="5">
    <source>
        <dbReference type="EMBL" id="GEP96756.1"/>
    </source>
</evidence>
<evidence type="ECO:0000256" key="3">
    <source>
        <dbReference type="ARBA" id="ARBA00023125"/>
    </source>
</evidence>
<dbReference type="AlphaFoldDB" id="A0A512RM38"/>
<dbReference type="InterPro" id="IPR052021">
    <property type="entry name" value="Type-I_RS_S_subunit"/>
</dbReference>
<dbReference type="GO" id="GO:0009307">
    <property type="term" value="P:DNA restriction-modification system"/>
    <property type="evidence" value="ECO:0007669"/>
    <property type="project" value="UniProtKB-KW"/>
</dbReference>
<gene>
    <name evidence="5" type="ORF">CCY01nite_30160</name>
</gene>
<keyword evidence="6" id="KW-1185">Reference proteome</keyword>
<evidence type="ECO:0000256" key="2">
    <source>
        <dbReference type="ARBA" id="ARBA00022747"/>
    </source>
</evidence>
<name>A0A512RM38_9BACT</name>
<organism evidence="5 6">
    <name type="scientific">Chitinophaga cymbidii</name>
    <dbReference type="NCBI Taxonomy" id="1096750"/>
    <lineage>
        <taxon>Bacteria</taxon>
        <taxon>Pseudomonadati</taxon>
        <taxon>Bacteroidota</taxon>
        <taxon>Chitinophagia</taxon>
        <taxon>Chitinophagales</taxon>
        <taxon>Chitinophagaceae</taxon>
        <taxon>Chitinophaga</taxon>
    </lineage>
</organism>
<evidence type="ECO:0000313" key="6">
    <source>
        <dbReference type="Proteomes" id="UP000321436"/>
    </source>
</evidence>
<keyword evidence="2" id="KW-0680">Restriction system</keyword>
<comment type="similarity">
    <text evidence="1">Belongs to the type-I restriction system S methylase family.</text>
</comment>
<proteinExistence type="inferred from homology"/>
<evidence type="ECO:0000259" key="4">
    <source>
        <dbReference type="Pfam" id="PF01420"/>
    </source>
</evidence>
<comment type="caution">
    <text evidence="5">The sequence shown here is derived from an EMBL/GenBank/DDBJ whole genome shotgun (WGS) entry which is preliminary data.</text>
</comment>
<sequence>MRESIRANVKDIANIRFGLHVVPIERGNILYLQVRQFDEEGRWMPEEEEYISYDEKSAEFLLKDGDVLFVGKGNRLFAWCYREEYGPAVASSIFFVLRPKSSAIYPEYLAAVLNAPQSKSAFRQLGGGTNIFSIRKSELGALEITVPPLKRQQQIVAFSTGHAAEIRIAEEMIRQKKELYKIIMSKIIR</sequence>
<dbReference type="Proteomes" id="UP000321436">
    <property type="component" value="Unassembled WGS sequence"/>
</dbReference>
<evidence type="ECO:0000256" key="1">
    <source>
        <dbReference type="ARBA" id="ARBA00010923"/>
    </source>
</evidence>
<dbReference type="PANTHER" id="PTHR30408:SF12">
    <property type="entry name" value="TYPE I RESTRICTION ENZYME MJAVIII SPECIFICITY SUBUNIT"/>
    <property type="match status" value="1"/>
</dbReference>
<dbReference type="OrthoDB" id="1002506at2"/>
<dbReference type="InterPro" id="IPR000055">
    <property type="entry name" value="Restrct_endonuc_typeI_TRD"/>
</dbReference>
<protein>
    <recommendedName>
        <fullName evidence="4">Type I restriction modification DNA specificity domain-containing protein</fullName>
    </recommendedName>
</protein>
<dbReference type="InterPro" id="IPR044946">
    <property type="entry name" value="Restrct_endonuc_typeI_TRD_sf"/>
</dbReference>
<feature type="domain" description="Type I restriction modification DNA specificity" evidence="4">
    <location>
        <begin position="48"/>
        <end position="162"/>
    </location>
</feature>
<dbReference type="SUPFAM" id="SSF116734">
    <property type="entry name" value="DNA methylase specificity domain"/>
    <property type="match status" value="1"/>
</dbReference>
<dbReference type="Gene3D" id="3.90.220.20">
    <property type="entry name" value="DNA methylase specificity domains"/>
    <property type="match status" value="1"/>
</dbReference>
<keyword evidence="3" id="KW-0238">DNA-binding</keyword>
<reference evidence="5 6" key="1">
    <citation type="submission" date="2019-07" db="EMBL/GenBank/DDBJ databases">
        <title>Whole genome shotgun sequence of Chitinophaga cymbidii NBRC 109752.</title>
        <authorList>
            <person name="Hosoyama A."/>
            <person name="Uohara A."/>
            <person name="Ohji S."/>
            <person name="Ichikawa N."/>
        </authorList>
    </citation>
    <scope>NUCLEOTIDE SEQUENCE [LARGE SCALE GENOMIC DNA]</scope>
    <source>
        <strain evidence="5 6">NBRC 109752</strain>
    </source>
</reference>